<accession>A0A1I0B870</accession>
<keyword evidence="1" id="KW-0812">Transmembrane</keyword>
<feature type="transmembrane region" description="Helical" evidence="1">
    <location>
        <begin position="48"/>
        <end position="65"/>
    </location>
</feature>
<keyword evidence="1" id="KW-0472">Membrane</keyword>
<reference evidence="3" key="1">
    <citation type="submission" date="2016-10" db="EMBL/GenBank/DDBJ databases">
        <authorList>
            <person name="Varghese N."/>
            <person name="Submissions S."/>
        </authorList>
    </citation>
    <scope>NUCLEOTIDE SEQUENCE [LARGE SCALE GENOMIC DNA]</scope>
    <source>
        <strain evidence="3">CGMCC 1.6489</strain>
    </source>
</reference>
<organism evidence="2 3">
    <name type="scientific">Marinobacter segnicrescens</name>
    <dbReference type="NCBI Taxonomy" id="430453"/>
    <lineage>
        <taxon>Bacteria</taxon>
        <taxon>Pseudomonadati</taxon>
        <taxon>Pseudomonadota</taxon>
        <taxon>Gammaproteobacteria</taxon>
        <taxon>Pseudomonadales</taxon>
        <taxon>Marinobacteraceae</taxon>
        <taxon>Marinobacter</taxon>
    </lineage>
</organism>
<gene>
    <name evidence="2" type="ORF">SAMN04487962_103274</name>
</gene>
<dbReference type="OrthoDB" id="5659946at2"/>
<proteinExistence type="predicted"/>
<dbReference type="EMBL" id="FOHZ01000003">
    <property type="protein sequence ID" value="SET02995.1"/>
    <property type="molecule type" value="Genomic_DNA"/>
</dbReference>
<dbReference type="Proteomes" id="UP000198762">
    <property type="component" value="Unassembled WGS sequence"/>
</dbReference>
<feature type="transmembrane region" description="Helical" evidence="1">
    <location>
        <begin position="216"/>
        <end position="238"/>
    </location>
</feature>
<dbReference type="AlphaFoldDB" id="A0A1I0B870"/>
<keyword evidence="1" id="KW-1133">Transmembrane helix</keyword>
<feature type="transmembrane region" description="Helical" evidence="1">
    <location>
        <begin position="192"/>
        <end position="210"/>
    </location>
</feature>
<feature type="transmembrane region" description="Helical" evidence="1">
    <location>
        <begin position="20"/>
        <end position="41"/>
    </location>
</feature>
<feature type="transmembrane region" description="Helical" evidence="1">
    <location>
        <begin position="71"/>
        <end position="89"/>
    </location>
</feature>
<name>A0A1I0B870_9GAMM</name>
<evidence type="ECO:0000313" key="2">
    <source>
        <dbReference type="EMBL" id="SET02995.1"/>
    </source>
</evidence>
<evidence type="ECO:0000256" key="1">
    <source>
        <dbReference type="SAM" id="Phobius"/>
    </source>
</evidence>
<feature type="transmembrane region" description="Helical" evidence="1">
    <location>
        <begin position="245"/>
        <end position="271"/>
    </location>
</feature>
<keyword evidence="3" id="KW-1185">Reference proteome</keyword>
<sequence>MRALAQYVMRGPLQAGGVAALATAIPYLSWIGAAVVGLVILRLGVAQGLNIALWALLPALGWAWIGNEPTVISVLLLVFLMTAVLRSTVSWEKSLLAGSGLGLVIGLALPVLFSGMLQEVTEAFMSLYQWAYPDMSQQLGSDLEKAMRSMVEGLMPGTYLGMAVAVAMLSRYWQAVLYNPGGFRREFHAFRLSRGVSALCVLLLLVAPVIGINPLLLGWVAGLPLLVAGIALVHGVVGRKNASNLWLVVFYALLVVQGFTISLLLMLLAIVDSWLDIRGRIKPSGPAE</sequence>
<dbReference type="RefSeq" id="WP_091849320.1">
    <property type="nucleotide sequence ID" value="NZ_FOHZ01000003.1"/>
</dbReference>
<protein>
    <recommendedName>
        <fullName evidence="4">DUF2232 domain-containing protein</fullName>
    </recommendedName>
</protein>
<evidence type="ECO:0008006" key="4">
    <source>
        <dbReference type="Google" id="ProtNLM"/>
    </source>
</evidence>
<feature type="transmembrane region" description="Helical" evidence="1">
    <location>
        <begin position="153"/>
        <end position="172"/>
    </location>
</feature>
<evidence type="ECO:0000313" key="3">
    <source>
        <dbReference type="Proteomes" id="UP000198762"/>
    </source>
</evidence>
<feature type="transmembrane region" description="Helical" evidence="1">
    <location>
        <begin position="96"/>
        <end position="117"/>
    </location>
</feature>
<dbReference type="STRING" id="430453.SAMN04487962_103274"/>